<reference evidence="2 3" key="1">
    <citation type="journal article" date="2012" name="J. Bacteriol.">
        <title>Genome sequence of proteorhodopsin-containing sea ice bacterium Glaciecola punicea ACAM 611T.</title>
        <authorList>
            <person name="Qin Q.-L."/>
            <person name="Xie B.-B."/>
            <person name="Shu Y.-L."/>
            <person name="Rong J.-C."/>
            <person name="Zhao D.-L."/>
            <person name="Zhang X.-Y."/>
            <person name="Chen X.-L."/>
            <person name="Zhou B.-C."/>
            <person name="Zhanga Y.-Z."/>
        </authorList>
    </citation>
    <scope>NUCLEOTIDE SEQUENCE [LARGE SCALE GENOMIC DNA]</scope>
    <source>
        <strain evidence="2 3">ACAM 611</strain>
    </source>
</reference>
<protein>
    <submittedName>
        <fullName evidence="2">Uncharacterized protein</fullName>
    </submittedName>
</protein>
<evidence type="ECO:0000256" key="1">
    <source>
        <dbReference type="SAM" id="SignalP"/>
    </source>
</evidence>
<dbReference type="Proteomes" id="UP000053586">
    <property type="component" value="Unassembled WGS sequence"/>
</dbReference>
<keyword evidence="1" id="KW-0732">Signal</keyword>
<sequence>MKTAIKILSPAVLAMLLAAPLSQAAAANSTTIASTLSVKTSVAEVVGVREIESGKFEQGIRKSKAVLVKTSTSGMRKPLLDNLCVAHLAIEDIVQADKYCNDAVNVGRASAISYNNRAVMHYVSGDLDASLEDLDSAGEFRNFQKMVARNHKIVSQQSMLSKN</sequence>
<dbReference type="RefSeq" id="WP_006002872.1">
    <property type="nucleotide sequence ID" value="NZ_BAET01000006.1"/>
</dbReference>
<organism evidence="2 3">
    <name type="scientific">Glaciecola punicea ACAM 611</name>
    <dbReference type="NCBI Taxonomy" id="1121923"/>
    <lineage>
        <taxon>Bacteria</taxon>
        <taxon>Pseudomonadati</taxon>
        <taxon>Pseudomonadota</taxon>
        <taxon>Gammaproteobacteria</taxon>
        <taxon>Alteromonadales</taxon>
        <taxon>Alteromonadaceae</taxon>
        <taxon>Glaciecola</taxon>
    </lineage>
</organism>
<evidence type="ECO:0000313" key="2">
    <source>
        <dbReference type="EMBL" id="GAB54541.1"/>
    </source>
</evidence>
<comment type="caution">
    <text evidence="2">The sequence shown here is derived from an EMBL/GenBank/DDBJ whole genome shotgun (WGS) entry which is preliminary data.</text>
</comment>
<gene>
    <name evidence="2" type="ORF">GPUN_0394</name>
</gene>
<feature type="signal peptide" evidence="1">
    <location>
        <begin position="1"/>
        <end position="24"/>
    </location>
</feature>
<evidence type="ECO:0000313" key="3">
    <source>
        <dbReference type="Proteomes" id="UP000053586"/>
    </source>
</evidence>
<keyword evidence="3" id="KW-1185">Reference proteome</keyword>
<dbReference type="InterPro" id="IPR011990">
    <property type="entry name" value="TPR-like_helical_dom_sf"/>
</dbReference>
<dbReference type="Gene3D" id="1.25.40.10">
    <property type="entry name" value="Tetratricopeptide repeat domain"/>
    <property type="match status" value="1"/>
</dbReference>
<feature type="chain" id="PRO_5003598889" evidence="1">
    <location>
        <begin position="25"/>
        <end position="163"/>
    </location>
</feature>
<reference evidence="2 3" key="2">
    <citation type="journal article" date="2017" name="Antonie Van Leeuwenhoek">
        <title>Rhizobium rhizosphaerae sp. nov., a novel species isolated from rice rhizosphere.</title>
        <authorList>
            <person name="Zhao J.J."/>
            <person name="Zhang J."/>
            <person name="Zhang R.J."/>
            <person name="Zhang C.W."/>
            <person name="Yin H.Q."/>
            <person name="Zhang X.X."/>
        </authorList>
    </citation>
    <scope>NUCLEOTIDE SEQUENCE [LARGE SCALE GENOMIC DNA]</scope>
    <source>
        <strain evidence="2 3">ACAM 611</strain>
    </source>
</reference>
<name>H5T8A0_9ALTE</name>
<dbReference type="STRING" id="56804.BAE46_12830"/>
<proteinExistence type="predicted"/>
<dbReference type="eggNOG" id="COG0457">
    <property type="taxonomic scope" value="Bacteria"/>
</dbReference>
<accession>H5T8A0</accession>
<dbReference type="EMBL" id="BAET01000006">
    <property type="protein sequence ID" value="GAB54541.1"/>
    <property type="molecule type" value="Genomic_DNA"/>
</dbReference>
<dbReference type="SUPFAM" id="SSF48452">
    <property type="entry name" value="TPR-like"/>
    <property type="match status" value="1"/>
</dbReference>
<dbReference type="OrthoDB" id="6385283at2"/>
<dbReference type="AlphaFoldDB" id="H5T8A0"/>